<organism evidence="1 2">
    <name type="scientific">Panagrolaimus sp. ES5</name>
    <dbReference type="NCBI Taxonomy" id="591445"/>
    <lineage>
        <taxon>Eukaryota</taxon>
        <taxon>Metazoa</taxon>
        <taxon>Ecdysozoa</taxon>
        <taxon>Nematoda</taxon>
        <taxon>Chromadorea</taxon>
        <taxon>Rhabditida</taxon>
        <taxon>Tylenchina</taxon>
        <taxon>Panagrolaimomorpha</taxon>
        <taxon>Panagrolaimoidea</taxon>
        <taxon>Panagrolaimidae</taxon>
        <taxon>Panagrolaimus</taxon>
    </lineage>
</organism>
<evidence type="ECO:0000313" key="2">
    <source>
        <dbReference type="WBParaSite" id="ES5_v2.g28223.t1"/>
    </source>
</evidence>
<sequence>MNDYLKIIPSAAAEADMDRNIEIGELTCAQKTSIKAILNGEEIVVVNGGCKMGKTELMVYVIPGILQEIIEPNSYQKCLALVSSSPTLSLLVKKIERMKRYQEMIRDGGIRVLNLVSLDSTANGSFSYIVDLMLHDPAFGLNYDEKEILQKAKWSFHAKVIPQYHGNQYGPPMPDGIELN</sequence>
<protein>
    <submittedName>
        <fullName evidence="2">Uncharacterized protein</fullName>
    </submittedName>
</protein>
<proteinExistence type="predicted"/>
<name>A0AC34GF33_9BILA</name>
<dbReference type="WBParaSite" id="ES5_v2.g28223.t1">
    <property type="protein sequence ID" value="ES5_v2.g28223.t1"/>
    <property type="gene ID" value="ES5_v2.g28223"/>
</dbReference>
<dbReference type="Proteomes" id="UP000887579">
    <property type="component" value="Unplaced"/>
</dbReference>
<accession>A0AC34GF33</accession>
<reference evidence="2" key="1">
    <citation type="submission" date="2022-11" db="UniProtKB">
        <authorList>
            <consortium name="WormBaseParasite"/>
        </authorList>
    </citation>
    <scope>IDENTIFICATION</scope>
</reference>
<evidence type="ECO:0000313" key="1">
    <source>
        <dbReference type="Proteomes" id="UP000887579"/>
    </source>
</evidence>